<dbReference type="SUPFAM" id="SSF56112">
    <property type="entry name" value="Protein kinase-like (PK-like)"/>
    <property type="match status" value="1"/>
</dbReference>
<keyword evidence="3" id="KW-0547">Nucleotide-binding</keyword>
<feature type="region of interest" description="Disordered" evidence="6">
    <location>
        <begin position="1182"/>
        <end position="1206"/>
    </location>
</feature>
<dbReference type="InterPro" id="IPR000719">
    <property type="entry name" value="Prot_kinase_dom"/>
</dbReference>
<gene>
    <name evidence="8" type="ORF">PCOR1329_LOCUS85684</name>
</gene>
<keyword evidence="9" id="KW-1185">Reference proteome</keyword>
<dbReference type="Proteomes" id="UP001189429">
    <property type="component" value="Unassembled WGS sequence"/>
</dbReference>
<dbReference type="EMBL" id="CAUYUJ010022681">
    <property type="protein sequence ID" value="CAK0911977.1"/>
    <property type="molecule type" value="Genomic_DNA"/>
</dbReference>
<dbReference type="InterPro" id="IPR050205">
    <property type="entry name" value="CDPK_Ser/Thr_kinases"/>
</dbReference>
<dbReference type="InterPro" id="IPR011009">
    <property type="entry name" value="Kinase-like_dom_sf"/>
</dbReference>
<evidence type="ECO:0000256" key="1">
    <source>
        <dbReference type="ARBA" id="ARBA00022527"/>
    </source>
</evidence>
<feature type="region of interest" description="Disordered" evidence="6">
    <location>
        <begin position="1219"/>
        <end position="1310"/>
    </location>
</feature>
<dbReference type="SMART" id="SM00220">
    <property type="entry name" value="S_TKc"/>
    <property type="match status" value="1"/>
</dbReference>
<sequence length="1534" mass="164612">MSGDIFGLKKRKSGSGGDIFGLKGREKRSKTEAADAQPRNSLQHSSSFDERADLLGDLLEEDRRGTPSASASDPAFAADGGVFGEGEGPECEGDGIDGAVEEITSLGPGHLASYPVEIGMLAAMQGRCDEGEKVDLAAIVAERAVKPRRAAGGQPPGSREKARIKGNQGWVPGRGAGEAAPTTPAAPAALGGAAPRRAAHLEESGAEQASPRARGGPAKAGVGIYPALKRGHPRMHDETIEKYKRRIFGLPQKAMQLIVEGAQRLVSSPQKMTGEPDFKNNHGRGPAGYTVDPQARALPLKLGELVESMSDLDDVAGHVVTLGIQTPNGDGKVFAVDGAPLVQGAFAVGEKGAPLVERRPERTFISRELPEAWQGRAALGEMVRGHMVGAPGKAWTRAFSGVRPTGWALAAALLLPLGVARLPAEERRKDRSFFICRERWHPFYIDDFGAPEVAPGESAPSRDGQGGPRWSRQRASYTRAGIPWVIDKCHEGQEVVERIGAFVDGHAGVVSAPQATLRSTLRLAVAQVTQVCGVQDSYHDLPQRGGRRPALALAAPITRISSSRLSRLGRVSAEIEGILRGGERQTSPQAAANPKLGRAPARGWPSALAVGLFDSAGGLAVALSRLPRDIIGRASAETAKVARGVIRRRWPGHCDLGDIGKVDDAAVDLLYNGFGAARGLVAVGARFPCRESSDSSFASRFTQKAEWLVENVAPIGDSALNVVNGVPRGMAAADATRDWTRGHRAEQKPWPRAAVQIKSWRWRVALSYLWRSTENGRINLLELKGVRQWSALCLACQFYLVVGRVVADDDPGDFPSRARPSSLDVRVSAATMRRYRAAPELDMLSFAALACASFDCMFRTAELIKFNRRSAGWAGQPAGQIESKAKRITAATCYFGTFLGSAGRFLKAAAKAAAGDTALEAFLSRGWEEAGLLGIGARGQVLHVRRRGCGGPGSALKLTSADEVRALQELSRNVVELEEAFTAPGPGEAWARLELLEGGSLRGLLRERRPAALPEDTARWVLCQVLQGLEDLHHAGWMHRDLKAENIGIREPPGLVSAPRVKLMDFDSAVRVPPRPEALADVIGTVENMAPEVFDGQYDERADCWSLGVVTYECLFGYRPFNDASVDRVEEMVRHWDRYLHFPSEHGVGRDARDLVQGLLQDRESRLSSAEALRHHWLQRERQSLTRPQQRPQPPQQKPQPPQQLEKRRLLRSSFAMPAMSARAGGADRCPSKSSGGTEYRPAPLQQLWSALKPGRSRKADEDGGGASAALGRASGSPAGSASSSSRPAQMPASPAQPSSPTATAARDEVSSLLRLQRSLSEWNAAQSQAPHALDAVMPAAVSATDPSGRGHRRSAASPLGHRRQRPPWRDAPAAMTARLPEAAAVAAAAREAPRRPTPPRTPPRSPQRCQRSRSMGDPLRAGQAPRLGAHHYAAPPGSGGSPPAVAPEEAEAAELAEMEHLRAVRERAQELMRRMSSQAPSLPPPPLQQEDFEAPPCPDGELLDDLAKDKQHLGRLLAQLQHDLAQAPRAAPL</sequence>
<dbReference type="PANTHER" id="PTHR24349">
    <property type="entry name" value="SERINE/THREONINE-PROTEIN KINASE"/>
    <property type="match status" value="1"/>
</dbReference>
<dbReference type="Gene3D" id="1.10.510.10">
    <property type="entry name" value="Transferase(Phosphotransferase) domain 1"/>
    <property type="match status" value="1"/>
</dbReference>
<feature type="compositionally biased region" description="Pro residues" evidence="6">
    <location>
        <begin position="1191"/>
        <end position="1202"/>
    </location>
</feature>
<evidence type="ECO:0000256" key="6">
    <source>
        <dbReference type="SAM" id="MobiDB-lite"/>
    </source>
</evidence>
<accession>A0ABN9YGJ9</accession>
<feature type="compositionally biased region" description="Low complexity" evidence="6">
    <location>
        <begin position="1268"/>
        <end position="1310"/>
    </location>
</feature>
<evidence type="ECO:0000313" key="9">
    <source>
        <dbReference type="Proteomes" id="UP001189429"/>
    </source>
</evidence>
<feature type="domain" description="Protein kinase" evidence="7">
    <location>
        <begin position="927"/>
        <end position="1178"/>
    </location>
</feature>
<comment type="caution">
    <text evidence="8">The sequence shown here is derived from an EMBL/GenBank/DDBJ whole genome shotgun (WGS) entry which is preliminary data.</text>
</comment>
<keyword evidence="4" id="KW-0418">Kinase</keyword>
<evidence type="ECO:0000256" key="2">
    <source>
        <dbReference type="ARBA" id="ARBA00022679"/>
    </source>
</evidence>
<evidence type="ECO:0000313" key="8">
    <source>
        <dbReference type="EMBL" id="CAK0911977.1"/>
    </source>
</evidence>
<dbReference type="Pfam" id="PF00069">
    <property type="entry name" value="Pkinase"/>
    <property type="match status" value="1"/>
</dbReference>
<evidence type="ECO:0000256" key="4">
    <source>
        <dbReference type="ARBA" id="ARBA00022777"/>
    </source>
</evidence>
<protein>
    <recommendedName>
        <fullName evidence="7">Protein kinase domain-containing protein</fullName>
    </recommendedName>
</protein>
<feature type="compositionally biased region" description="Low complexity" evidence="6">
    <location>
        <begin position="67"/>
        <end position="80"/>
    </location>
</feature>
<dbReference type="PROSITE" id="PS50011">
    <property type="entry name" value="PROTEIN_KINASE_DOM"/>
    <property type="match status" value="1"/>
</dbReference>
<feature type="compositionally biased region" description="Pro residues" evidence="6">
    <location>
        <begin position="1396"/>
        <end position="1406"/>
    </location>
</feature>
<keyword evidence="2" id="KW-0808">Transferase</keyword>
<feature type="region of interest" description="Disordered" evidence="6">
    <location>
        <begin position="1"/>
        <end position="96"/>
    </location>
</feature>
<proteinExistence type="predicted"/>
<name>A0ABN9YGJ9_9DINO</name>
<organism evidence="8 9">
    <name type="scientific">Prorocentrum cordatum</name>
    <dbReference type="NCBI Taxonomy" id="2364126"/>
    <lineage>
        <taxon>Eukaryota</taxon>
        <taxon>Sar</taxon>
        <taxon>Alveolata</taxon>
        <taxon>Dinophyceae</taxon>
        <taxon>Prorocentrales</taxon>
        <taxon>Prorocentraceae</taxon>
        <taxon>Prorocentrum</taxon>
    </lineage>
</organism>
<feature type="region of interest" description="Disordered" evidence="6">
    <location>
        <begin position="147"/>
        <end position="220"/>
    </location>
</feature>
<feature type="region of interest" description="Disordered" evidence="6">
    <location>
        <begin position="1472"/>
        <end position="1501"/>
    </location>
</feature>
<evidence type="ECO:0000256" key="3">
    <source>
        <dbReference type="ARBA" id="ARBA00022741"/>
    </source>
</evidence>
<keyword evidence="5" id="KW-0067">ATP-binding</keyword>
<reference evidence="8" key="1">
    <citation type="submission" date="2023-10" db="EMBL/GenBank/DDBJ databases">
        <authorList>
            <person name="Chen Y."/>
            <person name="Shah S."/>
            <person name="Dougan E. K."/>
            <person name="Thang M."/>
            <person name="Chan C."/>
        </authorList>
    </citation>
    <scope>NUCLEOTIDE SEQUENCE [LARGE SCALE GENOMIC DNA]</scope>
</reference>
<evidence type="ECO:0000259" key="7">
    <source>
        <dbReference type="PROSITE" id="PS50011"/>
    </source>
</evidence>
<keyword evidence="1" id="KW-0723">Serine/threonine-protein kinase</keyword>
<feature type="compositionally biased region" description="Low complexity" evidence="6">
    <location>
        <begin position="1378"/>
        <end position="1391"/>
    </location>
</feature>
<feature type="compositionally biased region" description="Basic residues" evidence="6">
    <location>
        <begin position="1350"/>
        <end position="1367"/>
    </location>
</feature>
<feature type="region of interest" description="Disordered" evidence="6">
    <location>
        <begin position="1341"/>
        <end position="1453"/>
    </location>
</feature>
<feature type="compositionally biased region" description="Low complexity" evidence="6">
    <location>
        <begin position="1434"/>
        <end position="1448"/>
    </location>
</feature>
<evidence type="ECO:0000256" key="5">
    <source>
        <dbReference type="ARBA" id="ARBA00022840"/>
    </source>
</evidence>
<feature type="compositionally biased region" description="Low complexity" evidence="6">
    <location>
        <begin position="177"/>
        <end position="196"/>
    </location>
</feature>